<sequence>MSCPGGKSMPPVFGGDKGYERWKTELEAWQLVTNVEKKKQAITVALSFPEGSEVRDRVFNEIEITVLNADDGMKALLQQMDTWYKKDKLASAYDSWSDFDSFRKTDDPTMESYITQFEKRHKRLSKHNIVLPESILAFKLLDCAGLSHRDKQLALTAVDYNTPDTIFKQMSQALKKFFGVKAVPSSSTELNSGASSGITIKKEPVYVAEDVNFTGQGQSWRNEGDSTQPSGSRLGPNRGNRTGRGSQRKNPQDFRGNVTKCHICRSEFHYANKCPKRERKVYEIQAESNFEGNGCDEVYLTCGKRTLEGTTMSETLAKHLNAMHAGRRAFIMAETSEKLRRAIRHQVSQNMEIGANEKKKDETVSGESNTQNNFPVRVTGNIPKVGQRVRYLAADSNDWTKATILSHAGKVTGKYKTWLNIQDDGCDPKSIDWITGVKQWEYEPQDHISDTSLSECNEVFLSVSRQYDKDVLAAKQAELENWKKFKVFEEVSDRGQPSMSVRWVCTEKDVDVRTFLLKLGCVQLKADPAGFYWYNEGILSGVLLMHVDDFIWGGTRAFENKVVAKIRSEFQVGQQCSGAFKYIGLQVTQDDDGITISQSQYLKNVKPVPINITRACNKLEDSNKTEQENLRSLVGQIGWMSTNTRPDVSYDVLNMSCVLNHPKVENVIQANKCLRRLEIVDSCLRFPHLGDLSNVKLIVFSDASHASLPDGYSSAGGFIIFLVGENGKSCPLAWEAKKIRRVVKSTLAAETLAASDAVDMCYFLGTVLSEILFHVNDKNVIPICSYVDNHSLVENVHSTKNVSEKRLRIDLAALKELVQEGHVMLKWVKSNVQLADCLTKKGVNTQNMLHVVQKGELCM</sequence>
<proteinExistence type="predicted"/>
<dbReference type="AlphaFoldDB" id="A0AAE1UJK7"/>
<feature type="compositionally biased region" description="Polar residues" evidence="1">
    <location>
        <begin position="239"/>
        <end position="249"/>
    </location>
</feature>
<feature type="compositionally biased region" description="Polar residues" evidence="1">
    <location>
        <begin position="365"/>
        <end position="374"/>
    </location>
</feature>
<feature type="region of interest" description="Disordered" evidence="1">
    <location>
        <begin position="216"/>
        <end position="255"/>
    </location>
</feature>
<dbReference type="PANTHER" id="PTHR11439">
    <property type="entry name" value="GAG-POL-RELATED RETROTRANSPOSON"/>
    <property type="match status" value="1"/>
</dbReference>
<evidence type="ECO:0000313" key="3">
    <source>
        <dbReference type="Proteomes" id="UP001292094"/>
    </source>
</evidence>
<dbReference type="EMBL" id="JAWZYT010000158">
    <property type="protein sequence ID" value="KAK4327318.1"/>
    <property type="molecule type" value="Genomic_DNA"/>
</dbReference>
<evidence type="ECO:0000313" key="2">
    <source>
        <dbReference type="EMBL" id="KAK4327318.1"/>
    </source>
</evidence>
<name>A0AAE1UJK7_9EUCA</name>
<keyword evidence="3" id="KW-1185">Reference proteome</keyword>
<evidence type="ECO:0000256" key="1">
    <source>
        <dbReference type="SAM" id="MobiDB-lite"/>
    </source>
</evidence>
<protein>
    <recommendedName>
        <fullName evidence="4">Polyprotein</fullName>
    </recommendedName>
</protein>
<feature type="region of interest" description="Disordered" evidence="1">
    <location>
        <begin position="353"/>
        <end position="379"/>
    </location>
</feature>
<evidence type="ECO:0008006" key="4">
    <source>
        <dbReference type="Google" id="ProtNLM"/>
    </source>
</evidence>
<gene>
    <name evidence="2" type="ORF">Pmani_002259</name>
</gene>
<accession>A0AAE1UJK7</accession>
<dbReference type="CDD" id="cd09272">
    <property type="entry name" value="RNase_HI_RT_Ty1"/>
    <property type="match status" value="1"/>
</dbReference>
<feature type="compositionally biased region" description="Polar residues" evidence="1">
    <location>
        <begin position="216"/>
        <end position="231"/>
    </location>
</feature>
<organism evidence="2 3">
    <name type="scientific">Petrolisthes manimaculis</name>
    <dbReference type="NCBI Taxonomy" id="1843537"/>
    <lineage>
        <taxon>Eukaryota</taxon>
        <taxon>Metazoa</taxon>
        <taxon>Ecdysozoa</taxon>
        <taxon>Arthropoda</taxon>
        <taxon>Crustacea</taxon>
        <taxon>Multicrustacea</taxon>
        <taxon>Malacostraca</taxon>
        <taxon>Eumalacostraca</taxon>
        <taxon>Eucarida</taxon>
        <taxon>Decapoda</taxon>
        <taxon>Pleocyemata</taxon>
        <taxon>Anomura</taxon>
        <taxon>Galatheoidea</taxon>
        <taxon>Porcellanidae</taxon>
        <taxon>Petrolisthes</taxon>
    </lineage>
</organism>
<dbReference type="PANTHER" id="PTHR11439:SF483">
    <property type="entry name" value="PEPTIDE SYNTHASE GLIP-LIKE, PUTATIVE (AFU_ORTHOLOGUE AFUA_3G12920)-RELATED"/>
    <property type="match status" value="1"/>
</dbReference>
<comment type="caution">
    <text evidence="2">The sequence shown here is derived from an EMBL/GenBank/DDBJ whole genome shotgun (WGS) entry which is preliminary data.</text>
</comment>
<dbReference type="Proteomes" id="UP001292094">
    <property type="component" value="Unassembled WGS sequence"/>
</dbReference>
<reference evidence="2" key="1">
    <citation type="submission" date="2023-11" db="EMBL/GenBank/DDBJ databases">
        <title>Genome assemblies of two species of porcelain crab, Petrolisthes cinctipes and Petrolisthes manimaculis (Anomura: Porcellanidae).</title>
        <authorList>
            <person name="Angst P."/>
        </authorList>
    </citation>
    <scope>NUCLEOTIDE SEQUENCE</scope>
    <source>
        <strain evidence="2">PB745_02</strain>
        <tissue evidence="2">Gill</tissue>
    </source>
</reference>